<gene>
    <name evidence="2" type="ORF">S03H2_62994</name>
</gene>
<name>X1IG07_9ZZZZ</name>
<dbReference type="Pfam" id="PF00291">
    <property type="entry name" value="PALP"/>
    <property type="match status" value="1"/>
</dbReference>
<comment type="caution">
    <text evidence="2">The sequence shown here is derived from an EMBL/GenBank/DDBJ whole genome shotgun (WGS) entry which is preliminary data.</text>
</comment>
<sequence>MLNWDRNKIIANDLSETVGYTPLVRLNRITKDLDVEILGKLDYFNPSGSLKDRILFKMVEEAEKRGELKPVMSLIEGTTGNTGISTA</sequence>
<accession>X1IG07</accession>
<dbReference type="SUPFAM" id="SSF53686">
    <property type="entry name" value="Tryptophan synthase beta subunit-like PLP-dependent enzymes"/>
    <property type="match status" value="1"/>
</dbReference>
<dbReference type="AlphaFoldDB" id="X1IG07"/>
<evidence type="ECO:0000259" key="1">
    <source>
        <dbReference type="Pfam" id="PF00291"/>
    </source>
</evidence>
<organism evidence="2">
    <name type="scientific">marine sediment metagenome</name>
    <dbReference type="NCBI Taxonomy" id="412755"/>
    <lineage>
        <taxon>unclassified sequences</taxon>
        <taxon>metagenomes</taxon>
        <taxon>ecological metagenomes</taxon>
    </lineage>
</organism>
<reference evidence="2" key="1">
    <citation type="journal article" date="2014" name="Front. Microbiol.">
        <title>High frequency of phylogenetically diverse reductive dehalogenase-homologous genes in deep subseafloor sedimentary metagenomes.</title>
        <authorList>
            <person name="Kawai M."/>
            <person name="Futagami T."/>
            <person name="Toyoda A."/>
            <person name="Takaki Y."/>
            <person name="Nishi S."/>
            <person name="Hori S."/>
            <person name="Arai W."/>
            <person name="Tsubouchi T."/>
            <person name="Morono Y."/>
            <person name="Uchiyama I."/>
            <person name="Ito T."/>
            <person name="Fujiyama A."/>
            <person name="Inagaki F."/>
            <person name="Takami H."/>
        </authorList>
    </citation>
    <scope>NUCLEOTIDE SEQUENCE</scope>
    <source>
        <strain evidence="2">Expedition CK06-06</strain>
    </source>
</reference>
<dbReference type="InterPro" id="IPR001926">
    <property type="entry name" value="TrpB-like_PALP"/>
</dbReference>
<protein>
    <recommendedName>
        <fullName evidence="1">Tryptophan synthase beta chain-like PALP domain-containing protein</fullName>
    </recommendedName>
</protein>
<proteinExistence type="predicted"/>
<feature type="domain" description="Tryptophan synthase beta chain-like PALP" evidence="1">
    <location>
        <begin position="15"/>
        <end position="87"/>
    </location>
</feature>
<evidence type="ECO:0000313" key="2">
    <source>
        <dbReference type="EMBL" id="GAH81351.1"/>
    </source>
</evidence>
<dbReference type="InterPro" id="IPR036052">
    <property type="entry name" value="TrpB-like_PALP_sf"/>
</dbReference>
<feature type="non-terminal residue" evidence="2">
    <location>
        <position position="87"/>
    </location>
</feature>
<dbReference type="InterPro" id="IPR050214">
    <property type="entry name" value="Cys_Synth/Cystath_Beta-Synth"/>
</dbReference>
<dbReference type="Gene3D" id="3.40.50.1100">
    <property type="match status" value="2"/>
</dbReference>
<dbReference type="EMBL" id="BARU01040782">
    <property type="protein sequence ID" value="GAH81351.1"/>
    <property type="molecule type" value="Genomic_DNA"/>
</dbReference>
<dbReference type="PANTHER" id="PTHR10314">
    <property type="entry name" value="CYSTATHIONINE BETA-SYNTHASE"/>
    <property type="match status" value="1"/>
</dbReference>